<evidence type="ECO:0000313" key="2">
    <source>
        <dbReference type="Proteomes" id="UP001243989"/>
    </source>
</evidence>
<organism evidence="1 2">
    <name type="scientific">Colletotrichum phormii</name>
    <dbReference type="NCBI Taxonomy" id="359342"/>
    <lineage>
        <taxon>Eukaryota</taxon>
        <taxon>Fungi</taxon>
        <taxon>Dikarya</taxon>
        <taxon>Ascomycota</taxon>
        <taxon>Pezizomycotina</taxon>
        <taxon>Sordariomycetes</taxon>
        <taxon>Hypocreomycetidae</taxon>
        <taxon>Glomerellales</taxon>
        <taxon>Glomerellaceae</taxon>
        <taxon>Colletotrichum</taxon>
        <taxon>Colletotrichum acutatum species complex</taxon>
    </lineage>
</organism>
<dbReference type="EMBL" id="JAHMHQ010000001">
    <property type="protein sequence ID" value="KAK1655152.1"/>
    <property type="molecule type" value="Genomic_DNA"/>
</dbReference>
<dbReference type="AlphaFoldDB" id="A0AAJ0A298"/>
<dbReference type="GeneID" id="85471915"/>
<protein>
    <submittedName>
        <fullName evidence="1">Uncharacterized protein</fullName>
    </submittedName>
</protein>
<proteinExistence type="predicted"/>
<keyword evidence="2" id="KW-1185">Reference proteome</keyword>
<comment type="caution">
    <text evidence="1">The sequence shown here is derived from an EMBL/GenBank/DDBJ whole genome shotgun (WGS) entry which is preliminary data.</text>
</comment>
<accession>A0AAJ0A298</accession>
<dbReference type="Proteomes" id="UP001243989">
    <property type="component" value="Unassembled WGS sequence"/>
</dbReference>
<dbReference type="RefSeq" id="XP_060451196.1">
    <property type="nucleotide sequence ID" value="XM_060587053.1"/>
</dbReference>
<reference evidence="1" key="1">
    <citation type="submission" date="2021-06" db="EMBL/GenBank/DDBJ databases">
        <title>Comparative genomics, transcriptomics and evolutionary studies reveal genomic signatures of adaptation to plant cell wall in hemibiotrophic fungi.</title>
        <authorList>
            <consortium name="DOE Joint Genome Institute"/>
            <person name="Baroncelli R."/>
            <person name="Diaz J.F."/>
            <person name="Benocci T."/>
            <person name="Peng M."/>
            <person name="Battaglia E."/>
            <person name="Haridas S."/>
            <person name="Andreopoulos W."/>
            <person name="Labutti K."/>
            <person name="Pangilinan J."/>
            <person name="Floch G.L."/>
            <person name="Makela M.R."/>
            <person name="Henrissat B."/>
            <person name="Grigoriev I.V."/>
            <person name="Crouch J.A."/>
            <person name="De Vries R.P."/>
            <person name="Sukno S.A."/>
            <person name="Thon M.R."/>
        </authorList>
    </citation>
    <scope>NUCLEOTIDE SEQUENCE</scope>
    <source>
        <strain evidence="1">CBS 102054</strain>
    </source>
</reference>
<name>A0AAJ0A298_9PEZI</name>
<evidence type="ECO:0000313" key="1">
    <source>
        <dbReference type="EMBL" id="KAK1655152.1"/>
    </source>
</evidence>
<sequence length="65" mass="7280">MASSSTRWDNPEYAITNKGLKITAETSLMPDGAHFLSLRCHRSNDPGRRHLGILLRDQGGNVFLR</sequence>
<gene>
    <name evidence="1" type="ORF">BDP81DRAFT_388111</name>
</gene>